<keyword evidence="2" id="KW-0456">Lyase</keyword>
<gene>
    <name evidence="4" type="ORF">METZ01_LOCUS40730</name>
</gene>
<reference evidence="4" key="1">
    <citation type="submission" date="2018-05" db="EMBL/GenBank/DDBJ databases">
        <authorList>
            <person name="Lanie J.A."/>
            <person name="Ng W.-L."/>
            <person name="Kazmierczak K.M."/>
            <person name="Andrzejewski T.M."/>
            <person name="Davidsen T.M."/>
            <person name="Wayne K.J."/>
            <person name="Tettelin H."/>
            <person name="Glass J.I."/>
            <person name="Rusch D."/>
            <person name="Podicherti R."/>
            <person name="Tsui H.-C.T."/>
            <person name="Winkler M.E."/>
        </authorList>
    </citation>
    <scope>NUCLEOTIDE SEQUENCE</scope>
</reference>
<evidence type="ECO:0000259" key="3">
    <source>
        <dbReference type="SMART" id="SM01007"/>
    </source>
</evidence>
<feature type="domain" description="Class II aldolase/adducin N-terminal" evidence="3">
    <location>
        <begin position="1"/>
        <end position="166"/>
    </location>
</feature>
<dbReference type="GO" id="GO:0046872">
    <property type="term" value="F:metal ion binding"/>
    <property type="evidence" value="ECO:0007669"/>
    <property type="project" value="UniProtKB-KW"/>
</dbReference>
<proteinExistence type="predicted"/>
<name>A0A381R823_9ZZZZ</name>
<dbReference type="Pfam" id="PF00596">
    <property type="entry name" value="Aldolase_II"/>
    <property type="match status" value="1"/>
</dbReference>
<dbReference type="Gene3D" id="3.40.225.10">
    <property type="entry name" value="Class II aldolase/adducin N-terminal domain"/>
    <property type="match status" value="1"/>
</dbReference>
<dbReference type="PANTHER" id="PTHR22789:SF0">
    <property type="entry name" value="3-OXO-TETRONATE 4-PHOSPHATE DECARBOXYLASE-RELATED"/>
    <property type="match status" value="1"/>
</dbReference>
<dbReference type="SMART" id="SM01007">
    <property type="entry name" value="Aldolase_II"/>
    <property type="match status" value="1"/>
</dbReference>
<dbReference type="PANTHER" id="PTHR22789">
    <property type="entry name" value="FUCULOSE PHOSPHATE ALDOLASE"/>
    <property type="match status" value="1"/>
</dbReference>
<accession>A0A381R823</accession>
<dbReference type="GO" id="GO:0016832">
    <property type="term" value="F:aldehyde-lyase activity"/>
    <property type="evidence" value="ECO:0007669"/>
    <property type="project" value="TreeGrafter"/>
</dbReference>
<dbReference type="GO" id="GO:0019323">
    <property type="term" value="P:pentose catabolic process"/>
    <property type="evidence" value="ECO:0007669"/>
    <property type="project" value="TreeGrafter"/>
</dbReference>
<evidence type="ECO:0000256" key="1">
    <source>
        <dbReference type="ARBA" id="ARBA00022723"/>
    </source>
</evidence>
<dbReference type="GO" id="GO:0005829">
    <property type="term" value="C:cytosol"/>
    <property type="evidence" value="ECO:0007669"/>
    <property type="project" value="TreeGrafter"/>
</dbReference>
<dbReference type="InterPro" id="IPR036409">
    <property type="entry name" value="Aldolase_II/adducin_N_sf"/>
</dbReference>
<keyword evidence="1" id="KW-0479">Metal-binding</keyword>
<dbReference type="InterPro" id="IPR001303">
    <property type="entry name" value="Aldolase_II/adducin_N"/>
</dbReference>
<protein>
    <recommendedName>
        <fullName evidence="3">Class II aldolase/adducin N-terminal domain-containing protein</fullName>
    </recommendedName>
</protein>
<organism evidence="4">
    <name type="scientific">marine metagenome</name>
    <dbReference type="NCBI Taxonomy" id="408172"/>
    <lineage>
        <taxon>unclassified sequences</taxon>
        <taxon>metagenomes</taxon>
        <taxon>ecological metagenomes</taxon>
    </lineage>
</organism>
<sequence length="210" mass="23147">MLVRAGLIEGFGHVSARTKGGFFITSTEPLANTVANDVILYEYSKTLKSKSKNLPLETPMHAAIYRERIDVNAICRGHGKFVSNWAVSSEELPLLHGLGAIAGEKVKNHNDINLITNADSAKKVAETLGTDVSLILGSNGCLSIGVNLLEAATRLYFLEERARIAIYTLSTGIKLRKISKKDWKNRTKHTSAETLRAMSWFEKTFGKNKI</sequence>
<evidence type="ECO:0000256" key="2">
    <source>
        <dbReference type="ARBA" id="ARBA00023239"/>
    </source>
</evidence>
<dbReference type="EMBL" id="UINC01001744">
    <property type="protein sequence ID" value="SUZ87876.1"/>
    <property type="molecule type" value="Genomic_DNA"/>
</dbReference>
<dbReference type="AlphaFoldDB" id="A0A381R823"/>
<dbReference type="InterPro" id="IPR050197">
    <property type="entry name" value="Aldolase_class_II_sugar_metab"/>
</dbReference>
<dbReference type="SUPFAM" id="SSF53639">
    <property type="entry name" value="AraD/HMP-PK domain-like"/>
    <property type="match status" value="1"/>
</dbReference>
<evidence type="ECO:0000313" key="4">
    <source>
        <dbReference type="EMBL" id="SUZ87876.1"/>
    </source>
</evidence>